<evidence type="ECO:0000313" key="1">
    <source>
        <dbReference type="EMBL" id="PKK75871.1"/>
    </source>
</evidence>
<dbReference type="AlphaFoldDB" id="A0A2N1NPX4"/>
<dbReference type="VEuPathDB" id="FungiDB:FUN_005534"/>
<dbReference type="EMBL" id="LLXL01000217">
    <property type="protein sequence ID" value="PKK75871.1"/>
    <property type="molecule type" value="Genomic_DNA"/>
</dbReference>
<sequence length="97" mass="11452">MLQVHVCNGKDASQQIEKFKDKSRIANFIGFKLDDESQFLCPLGDSPEEAQKYSTDGVELEWSYVYPEAKKFITIYNDNQFLNTVYIIRYQFCKQHR</sequence>
<gene>
    <name evidence="1" type="ORF">RhiirC2_735598</name>
</gene>
<reference evidence="1 2" key="2">
    <citation type="submission" date="2017-10" db="EMBL/GenBank/DDBJ databases">
        <title>Extensive intraspecific genome diversity in a model arbuscular mycorrhizal fungus.</title>
        <authorList>
            <person name="Chen E.C.H."/>
            <person name="Morin E."/>
            <person name="Baudet D."/>
            <person name="Noel J."/>
            <person name="Ndikumana S."/>
            <person name="Charron P."/>
            <person name="St-Onge C."/>
            <person name="Giorgi J."/>
            <person name="Grigoriev I.V."/>
            <person name="Roux C."/>
            <person name="Martin F.M."/>
            <person name="Corradi N."/>
        </authorList>
    </citation>
    <scope>NUCLEOTIDE SEQUENCE [LARGE SCALE GENOMIC DNA]</scope>
    <source>
        <strain evidence="1 2">C2</strain>
    </source>
</reference>
<organism evidence="1 2">
    <name type="scientific">Rhizophagus irregularis</name>
    <dbReference type="NCBI Taxonomy" id="588596"/>
    <lineage>
        <taxon>Eukaryota</taxon>
        <taxon>Fungi</taxon>
        <taxon>Fungi incertae sedis</taxon>
        <taxon>Mucoromycota</taxon>
        <taxon>Glomeromycotina</taxon>
        <taxon>Glomeromycetes</taxon>
        <taxon>Glomerales</taxon>
        <taxon>Glomeraceae</taxon>
        <taxon>Rhizophagus</taxon>
    </lineage>
</organism>
<proteinExistence type="predicted"/>
<dbReference type="Proteomes" id="UP000233469">
    <property type="component" value="Unassembled WGS sequence"/>
</dbReference>
<protein>
    <submittedName>
        <fullName evidence="1">Uncharacterized protein</fullName>
    </submittedName>
</protein>
<evidence type="ECO:0000313" key="2">
    <source>
        <dbReference type="Proteomes" id="UP000233469"/>
    </source>
</evidence>
<reference evidence="1 2" key="1">
    <citation type="submission" date="2016-04" db="EMBL/GenBank/DDBJ databases">
        <title>Genome analyses suggest a sexual origin of heterokaryosis in a supposedly ancient asexual fungus.</title>
        <authorList>
            <person name="Ropars J."/>
            <person name="Sedzielewska K."/>
            <person name="Noel J."/>
            <person name="Charron P."/>
            <person name="Farinelli L."/>
            <person name="Marton T."/>
            <person name="Kruger M."/>
            <person name="Pelin A."/>
            <person name="Brachmann A."/>
            <person name="Corradi N."/>
        </authorList>
    </citation>
    <scope>NUCLEOTIDE SEQUENCE [LARGE SCALE GENOMIC DNA]</scope>
    <source>
        <strain evidence="1 2">C2</strain>
    </source>
</reference>
<name>A0A2N1NPX4_9GLOM</name>
<comment type="caution">
    <text evidence="1">The sequence shown here is derived from an EMBL/GenBank/DDBJ whole genome shotgun (WGS) entry which is preliminary data.</text>
</comment>
<accession>A0A2N1NPX4</accession>